<dbReference type="OrthoDB" id="76707at2157"/>
<keyword evidence="2" id="KW-1185">Reference proteome</keyword>
<organism evidence="1 2">
    <name type="scientific">Methanobrevibacter cuticularis</name>
    <dbReference type="NCBI Taxonomy" id="47311"/>
    <lineage>
        <taxon>Archaea</taxon>
        <taxon>Methanobacteriati</taxon>
        <taxon>Methanobacteriota</taxon>
        <taxon>Methanomada group</taxon>
        <taxon>Methanobacteria</taxon>
        <taxon>Methanobacteriales</taxon>
        <taxon>Methanobacteriaceae</taxon>
        <taxon>Methanobrevibacter</taxon>
    </lineage>
</organism>
<accession>A0A166FCQ0</accession>
<proteinExistence type="predicted"/>
<dbReference type="RefSeq" id="WP_067257687.1">
    <property type="nucleotide sequence ID" value="NZ_LWMW01000033.1"/>
</dbReference>
<gene>
    <name evidence="1" type="ORF">MBCUT_02160</name>
</gene>
<evidence type="ECO:0000313" key="2">
    <source>
        <dbReference type="Proteomes" id="UP000077275"/>
    </source>
</evidence>
<comment type="caution">
    <text evidence="1">The sequence shown here is derived from an EMBL/GenBank/DDBJ whole genome shotgun (WGS) entry which is preliminary data.</text>
</comment>
<protein>
    <submittedName>
        <fullName evidence="1">Uncharacterized protein</fullName>
    </submittedName>
</protein>
<sequence>MTENNKDNHIKTEILLKTQDLLKKYTSELKDITTISLSNKKSYLGNIKFFDTENIDEVKSELKSLFDAYGKNSFNIENIQSCCTPNYILISFKIDI</sequence>
<evidence type="ECO:0000313" key="1">
    <source>
        <dbReference type="EMBL" id="KZX17541.1"/>
    </source>
</evidence>
<name>A0A166FCQ0_9EURY</name>
<dbReference type="PATRIC" id="fig|47311.3.peg.232"/>
<dbReference type="AlphaFoldDB" id="A0A166FCQ0"/>
<dbReference type="EMBL" id="LWMW01000033">
    <property type="protein sequence ID" value="KZX17541.1"/>
    <property type="molecule type" value="Genomic_DNA"/>
</dbReference>
<reference evidence="1 2" key="1">
    <citation type="submission" date="2016-04" db="EMBL/GenBank/DDBJ databases">
        <title>Genome sequence of Methanobrevibacter cuticularis DSM 11139.</title>
        <authorList>
            <person name="Poehlein A."/>
            <person name="Seedorf H."/>
            <person name="Daniel R."/>
        </authorList>
    </citation>
    <scope>NUCLEOTIDE SEQUENCE [LARGE SCALE GENOMIC DNA]</scope>
    <source>
        <strain evidence="1 2">DSM 11139</strain>
    </source>
</reference>
<dbReference type="Proteomes" id="UP000077275">
    <property type="component" value="Unassembled WGS sequence"/>
</dbReference>